<comment type="catalytic activity">
    <reaction evidence="15 16 17">
        <text>uridine + ATP = UMP + ADP + H(+)</text>
        <dbReference type="Rhea" id="RHEA:16825"/>
        <dbReference type="ChEBI" id="CHEBI:15378"/>
        <dbReference type="ChEBI" id="CHEBI:16704"/>
        <dbReference type="ChEBI" id="CHEBI:30616"/>
        <dbReference type="ChEBI" id="CHEBI:57865"/>
        <dbReference type="ChEBI" id="CHEBI:456216"/>
        <dbReference type="EC" id="2.7.1.48"/>
    </reaction>
</comment>
<evidence type="ECO:0000256" key="3">
    <source>
        <dbReference type="ARBA" id="ARBA00004784"/>
    </source>
</evidence>
<evidence type="ECO:0000256" key="9">
    <source>
        <dbReference type="ARBA" id="ARBA00022741"/>
    </source>
</evidence>
<dbReference type="NCBIfam" id="NF004018">
    <property type="entry name" value="PRK05480.1"/>
    <property type="match status" value="1"/>
</dbReference>
<evidence type="ECO:0000256" key="5">
    <source>
        <dbReference type="ARBA" id="ARBA00012137"/>
    </source>
</evidence>
<keyword evidence="20" id="KW-1185">Reference proteome</keyword>
<feature type="domain" description="Phosphoribulokinase/uridine kinase" evidence="18">
    <location>
        <begin position="6"/>
        <end position="187"/>
    </location>
</feature>
<dbReference type="InterPro" id="IPR000764">
    <property type="entry name" value="Uridine_kinase-like"/>
</dbReference>
<proteinExistence type="inferred from homology"/>
<dbReference type="EC" id="2.7.1.48" evidence="5 16"/>
<dbReference type="PANTHER" id="PTHR10285">
    <property type="entry name" value="URIDINE KINASE"/>
    <property type="match status" value="1"/>
</dbReference>
<evidence type="ECO:0000256" key="17">
    <source>
        <dbReference type="RuleBase" id="RU003825"/>
    </source>
</evidence>
<evidence type="ECO:0000256" key="8">
    <source>
        <dbReference type="ARBA" id="ARBA00022679"/>
    </source>
</evidence>
<dbReference type="AlphaFoldDB" id="A0A5C1QM21"/>
<dbReference type="GO" id="GO:0044211">
    <property type="term" value="P:CTP salvage"/>
    <property type="evidence" value="ECO:0007669"/>
    <property type="project" value="UniProtKB-UniRule"/>
</dbReference>
<keyword evidence="8 16" id="KW-0808">Transferase</keyword>
<evidence type="ECO:0000256" key="11">
    <source>
        <dbReference type="ARBA" id="ARBA00022840"/>
    </source>
</evidence>
<comment type="similarity">
    <text evidence="4 16 17">Belongs to the uridine kinase family.</text>
</comment>
<evidence type="ECO:0000313" key="19">
    <source>
        <dbReference type="EMBL" id="QEN07596.1"/>
    </source>
</evidence>
<keyword evidence="7 16" id="KW-0963">Cytoplasm</keyword>
<name>A0A5C1QM21_9SPIO</name>
<organism evidence="19 20">
    <name type="scientific">Oceanispirochaeta crateris</name>
    <dbReference type="NCBI Taxonomy" id="2518645"/>
    <lineage>
        <taxon>Bacteria</taxon>
        <taxon>Pseudomonadati</taxon>
        <taxon>Spirochaetota</taxon>
        <taxon>Spirochaetia</taxon>
        <taxon>Spirochaetales</taxon>
        <taxon>Spirochaetaceae</taxon>
        <taxon>Oceanispirochaeta</taxon>
    </lineage>
</organism>
<dbReference type="Pfam" id="PF00485">
    <property type="entry name" value="PRK"/>
    <property type="match status" value="1"/>
</dbReference>
<dbReference type="GO" id="GO:0005737">
    <property type="term" value="C:cytoplasm"/>
    <property type="evidence" value="ECO:0007669"/>
    <property type="project" value="UniProtKB-SubCell"/>
</dbReference>
<dbReference type="GO" id="GO:0005524">
    <property type="term" value="F:ATP binding"/>
    <property type="evidence" value="ECO:0007669"/>
    <property type="project" value="UniProtKB-UniRule"/>
</dbReference>
<evidence type="ECO:0000256" key="2">
    <source>
        <dbReference type="ARBA" id="ARBA00004690"/>
    </source>
</evidence>
<dbReference type="KEGG" id="ock:EXM22_06190"/>
<dbReference type="UniPathway" id="UPA00574">
    <property type="reaction ID" value="UER00637"/>
</dbReference>
<sequence>MDTPKIIGISGGSGSGKTTIVRKISESIQDFVFIPQDNYYKSAEFINNSNITEFNFDHPNAFDRDLMTKHLSDLKAGRTIQMPQYDFVHHCRLEETIEVHPKKVIIFEGIMVFYEQTIRNLMDLKIFVDTPDDIRFIRRLQRDVNERGRTQESVIKQYMDVVRPGHFEFIEPTKSYADIIIPEGGMNMNALQVLAAFMKDIVGN</sequence>
<evidence type="ECO:0000256" key="16">
    <source>
        <dbReference type="HAMAP-Rule" id="MF_00551"/>
    </source>
</evidence>
<protein>
    <recommendedName>
        <fullName evidence="6 16">Uridine kinase</fullName>
        <ecNumber evidence="5 16">2.7.1.48</ecNumber>
    </recommendedName>
    <alternativeName>
        <fullName evidence="12 16">Cytidine monophosphokinase</fullName>
    </alternativeName>
    <alternativeName>
        <fullName evidence="13 16">Uridine monophosphokinase</fullName>
    </alternativeName>
</protein>
<comment type="pathway">
    <text evidence="2 16 17">Pyrimidine metabolism; UMP biosynthesis via salvage pathway; UMP from uridine: step 1/1.</text>
</comment>
<feature type="binding site" evidence="16">
    <location>
        <begin position="11"/>
        <end position="18"/>
    </location>
    <ligand>
        <name>ATP</name>
        <dbReference type="ChEBI" id="CHEBI:30616"/>
    </ligand>
</feature>
<evidence type="ECO:0000259" key="18">
    <source>
        <dbReference type="Pfam" id="PF00485"/>
    </source>
</evidence>
<reference evidence="19 20" key="1">
    <citation type="submission" date="2019-02" db="EMBL/GenBank/DDBJ databases">
        <title>Complete Genome Sequence and Methylome Analysis of free living Spirochaetas.</title>
        <authorList>
            <person name="Fomenkov A."/>
            <person name="Dubinina G."/>
            <person name="Leshcheva N."/>
            <person name="Mikheeva N."/>
            <person name="Grabovich M."/>
            <person name="Vincze T."/>
            <person name="Roberts R.J."/>
        </authorList>
    </citation>
    <scope>NUCLEOTIDE SEQUENCE [LARGE SCALE GENOMIC DNA]</scope>
    <source>
        <strain evidence="19 20">K2</strain>
    </source>
</reference>
<keyword evidence="11 16" id="KW-0067">ATP-binding</keyword>
<dbReference type="EMBL" id="CP036150">
    <property type="protein sequence ID" value="QEN07596.1"/>
    <property type="molecule type" value="Genomic_DNA"/>
</dbReference>
<evidence type="ECO:0000256" key="15">
    <source>
        <dbReference type="ARBA" id="ARBA00048909"/>
    </source>
</evidence>
<dbReference type="PRINTS" id="PR00988">
    <property type="entry name" value="URIDINKINASE"/>
</dbReference>
<dbReference type="InterPro" id="IPR006083">
    <property type="entry name" value="PRK/URK"/>
</dbReference>
<comment type="catalytic activity">
    <reaction evidence="14 17">
        <text>cytidine + ATP = CMP + ADP + H(+)</text>
        <dbReference type="Rhea" id="RHEA:24674"/>
        <dbReference type="ChEBI" id="CHEBI:15378"/>
        <dbReference type="ChEBI" id="CHEBI:17562"/>
        <dbReference type="ChEBI" id="CHEBI:30616"/>
        <dbReference type="ChEBI" id="CHEBI:60377"/>
        <dbReference type="ChEBI" id="CHEBI:456216"/>
        <dbReference type="EC" id="2.7.1.48"/>
    </reaction>
</comment>
<evidence type="ECO:0000256" key="1">
    <source>
        <dbReference type="ARBA" id="ARBA00004496"/>
    </source>
</evidence>
<evidence type="ECO:0000256" key="7">
    <source>
        <dbReference type="ARBA" id="ARBA00022490"/>
    </source>
</evidence>
<evidence type="ECO:0000313" key="20">
    <source>
        <dbReference type="Proteomes" id="UP000324209"/>
    </source>
</evidence>
<keyword evidence="9 16" id="KW-0547">Nucleotide-binding</keyword>
<dbReference type="Gene3D" id="3.40.50.300">
    <property type="entry name" value="P-loop containing nucleotide triphosphate hydrolases"/>
    <property type="match status" value="1"/>
</dbReference>
<evidence type="ECO:0000256" key="4">
    <source>
        <dbReference type="ARBA" id="ARBA00005408"/>
    </source>
</evidence>
<evidence type="ECO:0000256" key="14">
    <source>
        <dbReference type="ARBA" id="ARBA00047436"/>
    </source>
</evidence>
<comment type="subcellular location">
    <subcellularLocation>
        <location evidence="1 16 17">Cytoplasm</location>
    </subcellularLocation>
</comment>
<comment type="pathway">
    <text evidence="3 16 17">Pyrimidine metabolism; CTP biosynthesis via salvage pathway; CTP from cytidine: step 1/3.</text>
</comment>
<dbReference type="NCBIfam" id="TIGR00235">
    <property type="entry name" value="udk"/>
    <property type="match status" value="1"/>
</dbReference>
<dbReference type="OrthoDB" id="9777642at2"/>
<evidence type="ECO:0000256" key="10">
    <source>
        <dbReference type="ARBA" id="ARBA00022777"/>
    </source>
</evidence>
<keyword evidence="10 16" id="KW-0418">Kinase</keyword>
<evidence type="ECO:0000256" key="6">
    <source>
        <dbReference type="ARBA" id="ARBA00021478"/>
    </source>
</evidence>
<dbReference type="RefSeq" id="WP_149485676.1">
    <property type="nucleotide sequence ID" value="NZ_CP036150.1"/>
</dbReference>
<dbReference type="CDD" id="cd02023">
    <property type="entry name" value="UMPK"/>
    <property type="match status" value="1"/>
</dbReference>
<dbReference type="FunFam" id="3.40.50.300:FF:001802">
    <property type="entry name" value="Uridine-cytidine kinase 1"/>
    <property type="match status" value="1"/>
</dbReference>
<dbReference type="InterPro" id="IPR027417">
    <property type="entry name" value="P-loop_NTPase"/>
</dbReference>
<accession>A0A5C1QM21</accession>
<dbReference type="UniPathway" id="UPA00579">
    <property type="reaction ID" value="UER00640"/>
</dbReference>
<dbReference type="GO" id="GO:0044206">
    <property type="term" value="P:UMP salvage"/>
    <property type="evidence" value="ECO:0007669"/>
    <property type="project" value="UniProtKB-UniRule"/>
</dbReference>
<gene>
    <name evidence="16" type="primary">udk</name>
    <name evidence="19" type="ORF">EXM22_06190</name>
</gene>
<evidence type="ECO:0000256" key="12">
    <source>
        <dbReference type="ARBA" id="ARBA00030641"/>
    </source>
</evidence>
<dbReference type="HAMAP" id="MF_00551">
    <property type="entry name" value="Uridine_kinase"/>
    <property type="match status" value="1"/>
</dbReference>
<dbReference type="GO" id="GO:0004849">
    <property type="term" value="F:uridine kinase activity"/>
    <property type="evidence" value="ECO:0007669"/>
    <property type="project" value="UniProtKB-UniRule"/>
</dbReference>
<dbReference type="Proteomes" id="UP000324209">
    <property type="component" value="Chromosome"/>
</dbReference>
<dbReference type="InterPro" id="IPR026008">
    <property type="entry name" value="Uridine_kinase"/>
</dbReference>
<evidence type="ECO:0000256" key="13">
    <source>
        <dbReference type="ARBA" id="ARBA00031452"/>
    </source>
</evidence>
<dbReference type="GO" id="GO:0043771">
    <property type="term" value="F:cytidine kinase activity"/>
    <property type="evidence" value="ECO:0007669"/>
    <property type="project" value="RHEA"/>
</dbReference>
<dbReference type="SUPFAM" id="SSF52540">
    <property type="entry name" value="P-loop containing nucleoside triphosphate hydrolases"/>
    <property type="match status" value="1"/>
</dbReference>